<comment type="caution">
    <text evidence="1">The sequence shown here is derived from an EMBL/GenBank/DDBJ whole genome shotgun (WGS) entry which is preliminary data.</text>
</comment>
<dbReference type="EMBL" id="BLXT01002928">
    <property type="protein sequence ID" value="GFN98975.1"/>
    <property type="molecule type" value="Genomic_DNA"/>
</dbReference>
<evidence type="ECO:0000313" key="2">
    <source>
        <dbReference type="Proteomes" id="UP000735302"/>
    </source>
</evidence>
<gene>
    <name evidence="1" type="ORF">PoB_002548100</name>
</gene>
<protein>
    <submittedName>
        <fullName evidence="1">Uncharacterized protein</fullName>
    </submittedName>
</protein>
<dbReference type="AlphaFoldDB" id="A0AAV3ZIM4"/>
<keyword evidence="2" id="KW-1185">Reference proteome</keyword>
<organism evidence="1 2">
    <name type="scientific">Plakobranchus ocellatus</name>
    <dbReference type="NCBI Taxonomy" id="259542"/>
    <lineage>
        <taxon>Eukaryota</taxon>
        <taxon>Metazoa</taxon>
        <taxon>Spiralia</taxon>
        <taxon>Lophotrochozoa</taxon>
        <taxon>Mollusca</taxon>
        <taxon>Gastropoda</taxon>
        <taxon>Heterobranchia</taxon>
        <taxon>Euthyneura</taxon>
        <taxon>Panpulmonata</taxon>
        <taxon>Sacoglossa</taxon>
        <taxon>Placobranchoidea</taxon>
        <taxon>Plakobranchidae</taxon>
        <taxon>Plakobranchus</taxon>
    </lineage>
</organism>
<sequence>MTRTPIKAKLQRPLQPISVHQVIIPQQGDFRLLDPPSGQDACGAARTRDRRVLADLGADSLSTVFWGNLPSLPPLIISTSLERSSYPNIGVGWTQSRQLAHSVRVNFDLPGSDRGSAGEPLITLSRDNFSGSNFSARAKVTVRT</sequence>
<evidence type="ECO:0000313" key="1">
    <source>
        <dbReference type="EMBL" id="GFN98975.1"/>
    </source>
</evidence>
<accession>A0AAV3ZIM4</accession>
<reference evidence="1 2" key="1">
    <citation type="journal article" date="2021" name="Elife">
        <title>Chloroplast acquisition without the gene transfer in kleptoplastic sea slugs, Plakobranchus ocellatus.</title>
        <authorList>
            <person name="Maeda T."/>
            <person name="Takahashi S."/>
            <person name="Yoshida T."/>
            <person name="Shimamura S."/>
            <person name="Takaki Y."/>
            <person name="Nagai Y."/>
            <person name="Toyoda A."/>
            <person name="Suzuki Y."/>
            <person name="Arimoto A."/>
            <person name="Ishii H."/>
            <person name="Satoh N."/>
            <person name="Nishiyama T."/>
            <person name="Hasebe M."/>
            <person name="Maruyama T."/>
            <person name="Minagawa J."/>
            <person name="Obokata J."/>
            <person name="Shigenobu S."/>
        </authorList>
    </citation>
    <scope>NUCLEOTIDE SEQUENCE [LARGE SCALE GENOMIC DNA]</scope>
</reference>
<proteinExistence type="predicted"/>
<name>A0AAV3ZIM4_9GAST</name>
<dbReference type="Proteomes" id="UP000735302">
    <property type="component" value="Unassembled WGS sequence"/>
</dbReference>